<evidence type="ECO:0000313" key="4">
    <source>
        <dbReference type="Proteomes" id="UP001249020"/>
    </source>
</evidence>
<proteinExistence type="predicted"/>
<keyword evidence="2" id="KW-0812">Transmembrane</keyword>
<name>A0AAW8QYD6_9ALTE</name>
<dbReference type="InterPro" id="IPR037919">
    <property type="entry name" value="OGT"/>
</dbReference>
<dbReference type="Gene3D" id="1.25.40.10">
    <property type="entry name" value="Tetratricopeptide repeat domain"/>
    <property type="match status" value="2"/>
</dbReference>
<feature type="repeat" description="TPR" evidence="1">
    <location>
        <begin position="572"/>
        <end position="605"/>
    </location>
</feature>
<dbReference type="EMBL" id="JAVRIE010000001">
    <property type="protein sequence ID" value="MDT0580958.1"/>
    <property type="molecule type" value="Genomic_DNA"/>
</dbReference>
<feature type="transmembrane region" description="Helical" evidence="2">
    <location>
        <begin position="126"/>
        <end position="145"/>
    </location>
</feature>
<keyword evidence="2" id="KW-1133">Transmembrane helix</keyword>
<dbReference type="PANTHER" id="PTHR44366:SF1">
    <property type="entry name" value="UDP-N-ACETYLGLUCOSAMINE--PEPTIDE N-ACETYLGLUCOSAMINYLTRANSFERASE 110 KDA SUBUNIT"/>
    <property type="match status" value="1"/>
</dbReference>
<comment type="caution">
    <text evidence="3">The sequence shown here is derived from an EMBL/GenBank/DDBJ whole genome shotgun (WGS) entry which is preliminary data.</text>
</comment>
<dbReference type="Pfam" id="PF13181">
    <property type="entry name" value="TPR_8"/>
    <property type="match status" value="1"/>
</dbReference>
<dbReference type="InterPro" id="IPR019734">
    <property type="entry name" value="TPR_rpt"/>
</dbReference>
<dbReference type="PANTHER" id="PTHR44366">
    <property type="entry name" value="UDP-N-ACETYLGLUCOSAMINE--PEPTIDE N-ACETYLGLUCOSAMINYLTRANSFERASE 110 KDA SUBUNIT"/>
    <property type="match status" value="1"/>
</dbReference>
<dbReference type="PROSITE" id="PS50005">
    <property type="entry name" value="TPR"/>
    <property type="match status" value="1"/>
</dbReference>
<dbReference type="GO" id="GO:0006493">
    <property type="term" value="P:protein O-linked glycosylation"/>
    <property type="evidence" value="ECO:0007669"/>
    <property type="project" value="InterPro"/>
</dbReference>
<dbReference type="GO" id="GO:0097363">
    <property type="term" value="F:protein O-acetylglucosaminyltransferase activity"/>
    <property type="evidence" value="ECO:0007669"/>
    <property type="project" value="TreeGrafter"/>
</dbReference>
<evidence type="ECO:0008006" key="5">
    <source>
        <dbReference type="Google" id="ProtNLM"/>
    </source>
</evidence>
<dbReference type="InterPro" id="IPR011990">
    <property type="entry name" value="TPR-like_helical_dom_sf"/>
</dbReference>
<gene>
    <name evidence="3" type="ORF">RM544_00230</name>
</gene>
<dbReference type="SUPFAM" id="SSF48452">
    <property type="entry name" value="TPR-like"/>
    <property type="match status" value="1"/>
</dbReference>
<dbReference type="Proteomes" id="UP001249020">
    <property type="component" value="Unassembled WGS sequence"/>
</dbReference>
<accession>A0AAW8QYD6</accession>
<dbReference type="AlphaFoldDB" id="A0AAW8QYD6"/>
<evidence type="ECO:0000313" key="3">
    <source>
        <dbReference type="EMBL" id="MDT0580958.1"/>
    </source>
</evidence>
<evidence type="ECO:0000256" key="1">
    <source>
        <dbReference type="PROSITE-ProRule" id="PRU00339"/>
    </source>
</evidence>
<organism evidence="3 4">
    <name type="scientific">Brumicola blandensis</name>
    <dbReference type="NCBI Taxonomy" id="3075611"/>
    <lineage>
        <taxon>Bacteria</taxon>
        <taxon>Pseudomonadati</taxon>
        <taxon>Pseudomonadota</taxon>
        <taxon>Gammaproteobacteria</taxon>
        <taxon>Alteromonadales</taxon>
        <taxon>Alteromonadaceae</taxon>
        <taxon>Brumicola</taxon>
    </lineage>
</organism>
<protein>
    <recommendedName>
        <fullName evidence="5">Tetratricopeptide repeat protein</fullName>
    </recommendedName>
</protein>
<dbReference type="RefSeq" id="WP_311359774.1">
    <property type="nucleotide sequence ID" value="NZ_JAVRIE010000001.1"/>
</dbReference>
<sequence length="697" mass="77172">METRKRKRGIKASRVKLEAAMLDAGIETQFALASKIAESEGLEKIPKDLVSKVFRERAVSTHNLARVAKALQVEAHTIYLSSESTPFERVADFQIESELASQSAEDNETDKIKSAPLARGRTRAKVVLFSVIFLFICAFAIYLTGHSKQASDPSALSLVAPLESTNKRLIDNPLGKALLLIQTQDELKHIGIQLVDVLHSTDFIGAVMVTEQQTAEMSLPEILKKWQVHGVLHLSMLESTHYASIQMEMAHASNRALIFDQVVHQGLLGESSSILVARLHAHLKQFVSGEKVALASAISKTSMQKYLEAKDTLYFAHSYQDLDKALTLLKQAFQEQPDFAQAYAEACRAKVQMSWLKDETASLALATTYCQQAEEYNSMAPAVISAKAELLSRTGRALAAVEHLEPILRGAISDSAHDAFDPDAFALFAELLLVFTTSDELDSSERGHSDDGNIAVYAEKALSIAPDHWRAMNTLGNYYFAKGDIRAAAKRFASASLVVKQPVILANLGTMQMCFGELDKAKQTYLDLIDSASNTYLAYENLGSVFMFEHDFVGALNYKLKSIKLQPDLAIHQVWGSLAEVYLRNGNSELASQHYQKALRIAERDELLDNTSADGRLSKLYYQMKLNVIDPNGFQFDDLARKANQFLQDSSGLGLKSRSHLAWIAGQIGKEKVKQEIWASISQLCPVYKQSPELNFG</sequence>
<keyword evidence="1" id="KW-0802">TPR repeat</keyword>
<evidence type="ECO:0000256" key="2">
    <source>
        <dbReference type="SAM" id="Phobius"/>
    </source>
</evidence>
<dbReference type="SMART" id="SM00028">
    <property type="entry name" value="TPR"/>
    <property type="match status" value="3"/>
</dbReference>
<keyword evidence="2" id="KW-0472">Membrane</keyword>
<reference evidence="3 4" key="1">
    <citation type="submission" date="2023-09" db="EMBL/GenBank/DDBJ databases">
        <authorList>
            <person name="Rey-Velasco X."/>
        </authorList>
    </citation>
    <scope>NUCLEOTIDE SEQUENCE [LARGE SCALE GENOMIC DNA]</scope>
    <source>
        <strain evidence="3 4">W409</strain>
    </source>
</reference>
<keyword evidence="4" id="KW-1185">Reference proteome</keyword>